<organism evidence="1">
    <name type="scientific">Siphoviridae sp. ctxMM9</name>
    <dbReference type="NCBI Taxonomy" id="2827973"/>
    <lineage>
        <taxon>Viruses</taxon>
        <taxon>Duplodnaviria</taxon>
        <taxon>Heunggongvirae</taxon>
        <taxon>Uroviricota</taxon>
        <taxon>Caudoviricetes</taxon>
    </lineage>
</organism>
<proteinExistence type="predicted"/>
<dbReference type="EMBL" id="BK032759">
    <property type="protein sequence ID" value="DAF58771.1"/>
    <property type="molecule type" value="Genomic_DNA"/>
</dbReference>
<accession>A0A8S5T6X5</accession>
<protein>
    <submittedName>
        <fullName evidence="1">Uncharacterized protein</fullName>
    </submittedName>
</protein>
<evidence type="ECO:0000313" key="1">
    <source>
        <dbReference type="EMBL" id="DAF58771.1"/>
    </source>
</evidence>
<sequence>MDDAANTDGVFMGRYVLVEYDETPISAYYNFDDSWFYNDPHFNRNTRIESPKDGALYQNIGKTTNGESDLVLRFFRYSSSEKRFVPITIDIKGNIDSPYAANYYEDVKVYGRGYDSTAWMKRWDSSKNIYRYVLVAELNSVVPLLHMIREKPPVDGAFDAENVPYFDRDTTGVDYYLHMPSDWKWRIRATEEDEKSDTDYIERKVDKYTYNNGVETHTTNIEHKKQDIFYNRAGFEHDVNTYITDIQDSIGYTTAQSGRKYGAELSNNGLQGYPQDDIYEWHIRLPILGNAVSQMWDKVYGVNRTNNKRFIRESQELVD</sequence>
<reference evidence="1" key="1">
    <citation type="journal article" date="2021" name="Proc. Natl. Acad. Sci. U.S.A.">
        <title>A Catalog of Tens of Thousands of Viruses from Human Metagenomes Reveals Hidden Associations with Chronic Diseases.</title>
        <authorList>
            <person name="Tisza M.J."/>
            <person name="Buck C.B."/>
        </authorList>
    </citation>
    <scope>NUCLEOTIDE SEQUENCE</scope>
    <source>
        <strain evidence="1">CtxMM9</strain>
    </source>
</reference>
<name>A0A8S5T6X5_9CAUD</name>